<dbReference type="PATRIC" id="fig|1240678.4.peg.6759"/>
<sequence>MIVPCDYTRAACEADRWGGGTWGPRVAFAAKSHFVREPIGTASAAEMATALEQLHKFTAVGGASGLLIDALGGAVSDRPPGATAFPHRTAVGVVQYHSYWHQFTDRTHIDRRLKWLRDIHATMQPRLGIGGYSNGVDRELNDWAVAYHGENYPRMQRVKAACDAEQLFTFPQAVTPGRPVAEPAADDQSPKAPQRNRGDRA</sequence>
<accession>A0A0D7CGU6</accession>
<comment type="caution">
    <text evidence="3">The sequence shown here is derived from an EMBL/GenBank/DDBJ whole genome shotgun (WGS) entry which is preliminary data.</text>
</comment>
<keyword evidence="4" id="KW-1185">Reference proteome</keyword>
<dbReference type="InterPro" id="IPR012951">
    <property type="entry name" value="BBE"/>
</dbReference>
<dbReference type="RefSeq" id="WP_030062992.1">
    <property type="nucleotide sequence ID" value="NZ_JRKI01000056.1"/>
</dbReference>
<evidence type="ECO:0000259" key="2">
    <source>
        <dbReference type="Pfam" id="PF08031"/>
    </source>
</evidence>
<dbReference type="GO" id="GO:0016491">
    <property type="term" value="F:oxidoreductase activity"/>
    <property type="evidence" value="ECO:0007669"/>
    <property type="project" value="InterPro"/>
</dbReference>
<proteinExistence type="predicted"/>
<feature type="region of interest" description="Disordered" evidence="1">
    <location>
        <begin position="173"/>
        <end position="201"/>
    </location>
</feature>
<dbReference type="Gene3D" id="3.40.462.20">
    <property type="match status" value="1"/>
</dbReference>
<evidence type="ECO:0000313" key="4">
    <source>
        <dbReference type="Proteomes" id="UP000032458"/>
    </source>
</evidence>
<organism evidence="3 4">
    <name type="scientific">Streptomyces natalensis ATCC 27448</name>
    <dbReference type="NCBI Taxonomy" id="1240678"/>
    <lineage>
        <taxon>Bacteria</taxon>
        <taxon>Bacillati</taxon>
        <taxon>Actinomycetota</taxon>
        <taxon>Actinomycetes</taxon>
        <taxon>Kitasatosporales</taxon>
        <taxon>Streptomycetaceae</taxon>
        <taxon>Streptomyces</taxon>
    </lineage>
</organism>
<dbReference type="GO" id="GO:0050660">
    <property type="term" value="F:flavin adenine dinucleotide binding"/>
    <property type="evidence" value="ECO:0007669"/>
    <property type="project" value="InterPro"/>
</dbReference>
<name>A0A0D7CGU6_9ACTN</name>
<protein>
    <recommendedName>
        <fullName evidence="2">Berberine/berberine-like domain-containing protein</fullName>
    </recommendedName>
</protein>
<dbReference type="Proteomes" id="UP000032458">
    <property type="component" value="Unassembled WGS sequence"/>
</dbReference>
<dbReference type="PANTHER" id="PTHR32448">
    <property type="entry name" value="OS08G0158400 PROTEIN"/>
    <property type="match status" value="1"/>
</dbReference>
<dbReference type="Pfam" id="PF08031">
    <property type="entry name" value="BBE"/>
    <property type="match status" value="1"/>
</dbReference>
<reference evidence="3 4" key="1">
    <citation type="submission" date="2014-09" db="EMBL/GenBank/DDBJ databases">
        <title>Draft genome sequence of Streptomyces natalensis ATCC 27448, producer of the antifungal pimaricin.</title>
        <authorList>
            <person name="Mendes M.V."/>
            <person name="Beites T."/>
            <person name="Pires S."/>
            <person name="Santos C.L."/>
            <person name="Moradas-Ferreira P."/>
        </authorList>
    </citation>
    <scope>NUCLEOTIDE SEQUENCE [LARGE SCALE GENOMIC DNA]</scope>
    <source>
        <strain evidence="3 4">ATCC 27448</strain>
    </source>
</reference>
<dbReference type="AlphaFoldDB" id="A0A0D7CGU6"/>
<gene>
    <name evidence="3" type="ORF">SNA_31600</name>
</gene>
<dbReference type="EMBL" id="JRKI01000056">
    <property type="protein sequence ID" value="KIZ14642.1"/>
    <property type="molecule type" value="Genomic_DNA"/>
</dbReference>
<evidence type="ECO:0000313" key="3">
    <source>
        <dbReference type="EMBL" id="KIZ14642.1"/>
    </source>
</evidence>
<evidence type="ECO:0000256" key="1">
    <source>
        <dbReference type="SAM" id="MobiDB-lite"/>
    </source>
</evidence>
<feature type="domain" description="Berberine/berberine-like" evidence="2">
    <location>
        <begin position="132"/>
        <end position="174"/>
    </location>
</feature>